<dbReference type="AlphaFoldDB" id="A0A558ASH4"/>
<dbReference type="Pfam" id="PF00126">
    <property type="entry name" value="HTH_1"/>
    <property type="match status" value="1"/>
</dbReference>
<dbReference type="Proteomes" id="UP000320011">
    <property type="component" value="Unassembled WGS sequence"/>
</dbReference>
<dbReference type="PANTHER" id="PTHR30126:SF39">
    <property type="entry name" value="HTH-TYPE TRANSCRIPTIONAL REGULATOR CYSL"/>
    <property type="match status" value="1"/>
</dbReference>
<name>A0A558ASH4_9PSEU</name>
<dbReference type="GO" id="GO:0000976">
    <property type="term" value="F:transcription cis-regulatory region binding"/>
    <property type="evidence" value="ECO:0007669"/>
    <property type="project" value="TreeGrafter"/>
</dbReference>
<evidence type="ECO:0000256" key="4">
    <source>
        <dbReference type="ARBA" id="ARBA00023163"/>
    </source>
</evidence>
<dbReference type="SUPFAM" id="SSF46785">
    <property type="entry name" value="Winged helix' DNA-binding domain"/>
    <property type="match status" value="1"/>
</dbReference>
<comment type="similarity">
    <text evidence="1">Belongs to the LysR transcriptional regulatory family.</text>
</comment>
<keyword evidence="4" id="KW-0804">Transcription</keyword>
<reference evidence="6 7" key="1">
    <citation type="submission" date="2019-07" db="EMBL/GenBank/DDBJ databases">
        <authorList>
            <person name="Duangmal K."/>
            <person name="Teo W.F.A."/>
        </authorList>
    </citation>
    <scope>NUCLEOTIDE SEQUENCE [LARGE SCALE GENOMIC DNA]</scope>
    <source>
        <strain evidence="6 7">TBRC 6029</strain>
    </source>
</reference>
<proteinExistence type="inferred from homology"/>
<dbReference type="InterPro" id="IPR036390">
    <property type="entry name" value="WH_DNA-bd_sf"/>
</dbReference>
<dbReference type="GO" id="GO:0003700">
    <property type="term" value="F:DNA-binding transcription factor activity"/>
    <property type="evidence" value="ECO:0007669"/>
    <property type="project" value="InterPro"/>
</dbReference>
<comment type="caution">
    <text evidence="6">The sequence shown here is derived from an EMBL/GenBank/DDBJ whole genome shotgun (WGS) entry which is preliminary data.</text>
</comment>
<sequence>MRTFLAVVRCGSFTAAAQTLGLSQPTVTAHVRAMEADLGQQLFERGPRGVVATSVAEELAREMAEHVDALAAISRRGREPLATPVHLAGPAELTSLRVVPALAGLSRRGLRLRVGFGLADDLLAGLAAGRFDLVVSTVRPRLRGVSATPLADEEFVLVGAPSWAENLDLSVDPVTALANVPLVAYAEELPIIRRYWRSVLGVPPPGRAAAVVPDLRGVLAATAAGIGITVLPRYLCARALAEGELVALLEPEVPPINTIFLAARTGTTGLPHLAAVRSVLLEAARTW</sequence>
<dbReference type="OrthoDB" id="8417889at2"/>
<dbReference type="PANTHER" id="PTHR30126">
    <property type="entry name" value="HTH-TYPE TRANSCRIPTIONAL REGULATOR"/>
    <property type="match status" value="1"/>
</dbReference>
<organism evidence="6 7">
    <name type="scientific">Amycolatopsis rhizosphaerae</name>
    <dbReference type="NCBI Taxonomy" id="2053003"/>
    <lineage>
        <taxon>Bacteria</taxon>
        <taxon>Bacillati</taxon>
        <taxon>Actinomycetota</taxon>
        <taxon>Actinomycetes</taxon>
        <taxon>Pseudonocardiales</taxon>
        <taxon>Pseudonocardiaceae</taxon>
        <taxon>Amycolatopsis</taxon>
    </lineage>
</organism>
<evidence type="ECO:0000313" key="7">
    <source>
        <dbReference type="Proteomes" id="UP000320011"/>
    </source>
</evidence>
<gene>
    <name evidence="6" type="ORF">FNH05_30940</name>
</gene>
<dbReference type="SUPFAM" id="SSF53850">
    <property type="entry name" value="Periplasmic binding protein-like II"/>
    <property type="match status" value="1"/>
</dbReference>
<protein>
    <submittedName>
        <fullName evidence="6">LysR family transcriptional regulator</fullName>
    </submittedName>
</protein>
<dbReference type="Gene3D" id="3.40.190.290">
    <property type="match status" value="1"/>
</dbReference>
<reference evidence="6 7" key="2">
    <citation type="submission" date="2019-08" db="EMBL/GenBank/DDBJ databases">
        <title>Amycolatopsis acidicola sp. nov., isolated from peat swamp forest soil.</title>
        <authorList>
            <person name="Srisuk N."/>
        </authorList>
    </citation>
    <scope>NUCLEOTIDE SEQUENCE [LARGE SCALE GENOMIC DNA]</scope>
    <source>
        <strain evidence="6 7">TBRC 6029</strain>
    </source>
</reference>
<dbReference type="EMBL" id="VJWX01000474">
    <property type="protein sequence ID" value="TVT27209.1"/>
    <property type="molecule type" value="Genomic_DNA"/>
</dbReference>
<keyword evidence="2" id="KW-0805">Transcription regulation</keyword>
<evidence type="ECO:0000313" key="6">
    <source>
        <dbReference type="EMBL" id="TVT27209.1"/>
    </source>
</evidence>
<feature type="domain" description="HTH lysR-type" evidence="5">
    <location>
        <begin position="1"/>
        <end position="53"/>
    </location>
</feature>
<keyword evidence="3" id="KW-0238">DNA-binding</keyword>
<evidence type="ECO:0000259" key="5">
    <source>
        <dbReference type="PROSITE" id="PS50931"/>
    </source>
</evidence>
<evidence type="ECO:0000256" key="3">
    <source>
        <dbReference type="ARBA" id="ARBA00023125"/>
    </source>
</evidence>
<dbReference type="CDD" id="cd05466">
    <property type="entry name" value="PBP2_LTTR_substrate"/>
    <property type="match status" value="1"/>
</dbReference>
<keyword evidence="7" id="KW-1185">Reference proteome</keyword>
<dbReference type="InterPro" id="IPR005119">
    <property type="entry name" value="LysR_subst-bd"/>
</dbReference>
<evidence type="ECO:0000256" key="2">
    <source>
        <dbReference type="ARBA" id="ARBA00023015"/>
    </source>
</evidence>
<dbReference type="InterPro" id="IPR000847">
    <property type="entry name" value="LysR_HTH_N"/>
</dbReference>
<dbReference type="InterPro" id="IPR036388">
    <property type="entry name" value="WH-like_DNA-bd_sf"/>
</dbReference>
<dbReference type="PROSITE" id="PS50931">
    <property type="entry name" value="HTH_LYSR"/>
    <property type="match status" value="1"/>
</dbReference>
<dbReference type="PRINTS" id="PR00039">
    <property type="entry name" value="HTHLYSR"/>
</dbReference>
<dbReference type="Pfam" id="PF03466">
    <property type="entry name" value="LysR_substrate"/>
    <property type="match status" value="1"/>
</dbReference>
<accession>A0A558ASH4</accession>
<dbReference type="Gene3D" id="1.10.10.10">
    <property type="entry name" value="Winged helix-like DNA-binding domain superfamily/Winged helix DNA-binding domain"/>
    <property type="match status" value="1"/>
</dbReference>
<evidence type="ECO:0000256" key="1">
    <source>
        <dbReference type="ARBA" id="ARBA00009437"/>
    </source>
</evidence>